<sequence>MPVDASQQPDGNVWQPGFATYADYIDRVGSTADPAYQNYGSLLKNRLQYFRGEHPEVYSGDINLVRFYNDGKPSLVHRFKETRSPDEFRTLLAASDKNAAYQVIILELGNGRLPPAWVVDMIGLGLDMEPEVWVYFWSQEGKWNEVGTAWMNRSDVIEVAALFLANPDGSTPYARMYPPESPSSLQKKKPSQASESNGQSYEKMKTRAVRRWILNAARDSVNIGPKNVLFPCLEALLRWQMCTAPQAVPALTGLAGLNEFVKEKYQHQRRWDGTPEDFNPGIVWHRLR</sequence>
<proteinExistence type="predicted"/>
<gene>
    <name evidence="2" type="ORF">EI97DRAFT_455567</name>
</gene>
<keyword evidence="3" id="KW-1185">Reference proteome</keyword>
<protein>
    <submittedName>
        <fullName evidence="2">Uncharacterized protein</fullName>
    </submittedName>
</protein>
<dbReference type="Proteomes" id="UP000800097">
    <property type="component" value="Unassembled WGS sequence"/>
</dbReference>
<dbReference type="GeneID" id="54553830"/>
<feature type="region of interest" description="Disordered" evidence="1">
    <location>
        <begin position="174"/>
        <end position="203"/>
    </location>
</feature>
<evidence type="ECO:0000256" key="1">
    <source>
        <dbReference type="SAM" id="MobiDB-lite"/>
    </source>
</evidence>
<organism evidence="2 3">
    <name type="scientific">Westerdykella ornata</name>
    <dbReference type="NCBI Taxonomy" id="318751"/>
    <lineage>
        <taxon>Eukaryota</taxon>
        <taxon>Fungi</taxon>
        <taxon>Dikarya</taxon>
        <taxon>Ascomycota</taxon>
        <taxon>Pezizomycotina</taxon>
        <taxon>Dothideomycetes</taxon>
        <taxon>Pleosporomycetidae</taxon>
        <taxon>Pleosporales</taxon>
        <taxon>Sporormiaceae</taxon>
        <taxon>Westerdykella</taxon>
    </lineage>
</organism>
<reference evidence="2" key="1">
    <citation type="journal article" date="2020" name="Stud. Mycol.">
        <title>101 Dothideomycetes genomes: a test case for predicting lifestyles and emergence of pathogens.</title>
        <authorList>
            <person name="Haridas S."/>
            <person name="Albert R."/>
            <person name="Binder M."/>
            <person name="Bloem J."/>
            <person name="Labutti K."/>
            <person name="Salamov A."/>
            <person name="Andreopoulos B."/>
            <person name="Baker S."/>
            <person name="Barry K."/>
            <person name="Bills G."/>
            <person name="Bluhm B."/>
            <person name="Cannon C."/>
            <person name="Castanera R."/>
            <person name="Culley D."/>
            <person name="Daum C."/>
            <person name="Ezra D."/>
            <person name="Gonzalez J."/>
            <person name="Henrissat B."/>
            <person name="Kuo A."/>
            <person name="Liang C."/>
            <person name="Lipzen A."/>
            <person name="Lutzoni F."/>
            <person name="Magnuson J."/>
            <person name="Mondo S."/>
            <person name="Nolan M."/>
            <person name="Ohm R."/>
            <person name="Pangilinan J."/>
            <person name="Park H.-J."/>
            <person name="Ramirez L."/>
            <person name="Alfaro M."/>
            <person name="Sun H."/>
            <person name="Tritt A."/>
            <person name="Yoshinaga Y."/>
            <person name="Zwiers L.-H."/>
            <person name="Turgeon B."/>
            <person name="Goodwin S."/>
            <person name="Spatafora J."/>
            <person name="Crous P."/>
            <person name="Grigoriev I."/>
        </authorList>
    </citation>
    <scope>NUCLEOTIDE SEQUENCE</scope>
    <source>
        <strain evidence="2">CBS 379.55</strain>
    </source>
</reference>
<evidence type="ECO:0000313" key="2">
    <source>
        <dbReference type="EMBL" id="KAF2279306.1"/>
    </source>
</evidence>
<dbReference type="EMBL" id="ML986486">
    <property type="protein sequence ID" value="KAF2279306.1"/>
    <property type="molecule type" value="Genomic_DNA"/>
</dbReference>
<dbReference type="OrthoDB" id="3231000at2759"/>
<evidence type="ECO:0000313" key="3">
    <source>
        <dbReference type="Proteomes" id="UP000800097"/>
    </source>
</evidence>
<name>A0A6A6JU86_WESOR</name>
<dbReference type="RefSeq" id="XP_033656845.1">
    <property type="nucleotide sequence ID" value="XM_033800655.1"/>
</dbReference>
<accession>A0A6A6JU86</accession>
<dbReference type="AlphaFoldDB" id="A0A6A6JU86"/>